<dbReference type="GO" id="GO:0004527">
    <property type="term" value="F:exonuclease activity"/>
    <property type="evidence" value="ECO:0007669"/>
    <property type="project" value="UniProtKB-KW"/>
</dbReference>
<dbReference type="InterPro" id="IPR000212">
    <property type="entry name" value="DNA_helicase_UvrD/REP"/>
</dbReference>
<dbReference type="PROSITE" id="PS51217">
    <property type="entry name" value="UVRD_HELICASE_CTER"/>
    <property type="match status" value="1"/>
</dbReference>
<evidence type="ECO:0000256" key="12">
    <source>
        <dbReference type="ARBA" id="ARBA00034617"/>
    </source>
</evidence>
<dbReference type="PROSITE" id="PS51198">
    <property type="entry name" value="UVRD_HELICASE_ATP_BIND"/>
    <property type="match status" value="1"/>
</dbReference>
<comment type="catalytic activity">
    <reaction evidence="12">
        <text>Couples ATP hydrolysis with the unwinding of duplex DNA by translocating in the 3'-5' direction.</text>
        <dbReference type="EC" id="5.6.2.4"/>
    </reaction>
</comment>
<evidence type="ECO:0000256" key="14">
    <source>
        <dbReference type="ARBA" id="ARBA00048988"/>
    </source>
</evidence>
<evidence type="ECO:0000256" key="4">
    <source>
        <dbReference type="ARBA" id="ARBA00022763"/>
    </source>
</evidence>
<dbReference type="Gene3D" id="3.40.50.300">
    <property type="entry name" value="P-loop containing nucleotide triphosphate hydrolases"/>
    <property type="match status" value="2"/>
</dbReference>
<dbReference type="Gene3D" id="1.10.10.160">
    <property type="match status" value="1"/>
</dbReference>
<dbReference type="InterPro" id="IPR014016">
    <property type="entry name" value="UvrD-like_ATP-bd"/>
</dbReference>
<dbReference type="RefSeq" id="WP_229843282.1">
    <property type="nucleotide sequence ID" value="NZ_BMZJ01000016.1"/>
</dbReference>
<dbReference type="GO" id="GO:0005829">
    <property type="term" value="C:cytosol"/>
    <property type="evidence" value="ECO:0007669"/>
    <property type="project" value="TreeGrafter"/>
</dbReference>
<keyword evidence="11" id="KW-0413">Isomerase</keyword>
<evidence type="ECO:0000256" key="15">
    <source>
        <dbReference type="PROSITE-ProRule" id="PRU00560"/>
    </source>
</evidence>
<evidence type="ECO:0000256" key="5">
    <source>
        <dbReference type="ARBA" id="ARBA00022801"/>
    </source>
</evidence>
<dbReference type="GO" id="GO:0043138">
    <property type="term" value="F:3'-5' DNA helicase activity"/>
    <property type="evidence" value="ECO:0007669"/>
    <property type="project" value="UniProtKB-EC"/>
</dbReference>
<dbReference type="InterPro" id="IPR014017">
    <property type="entry name" value="DNA_helicase_UvrD-like_C"/>
</dbReference>
<keyword evidence="6 15" id="KW-0347">Helicase</keyword>
<keyword evidence="4" id="KW-0227">DNA damage</keyword>
<dbReference type="PANTHER" id="PTHR11070:SF59">
    <property type="entry name" value="DNA 3'-5' HELICASE"/>
    <property type="match status" value="1"/>
</dbReference>
<dbReference type="GO" id="GO:0033202">
    <property type="term" value="C:DNA helicase complex"/>
    <property type="evidence" value="ECO:0007669"/>
    <property type="project" value="TreeGrafter"/>
</dbReference>
<evidence type="ECO:0000256" key="10">
    <source>
        <dbReference type="ARBA" id="ARBA00023204"/>
    </source>
</evidence>
<dbReference type="GO" id="GO:0003677">
    <property type="term" value="F:DNA binding"/>
    <property type="evidence" value="ECO:0007669"/>
    <property type="project" value="UniProtKB-KW"/>
</dbReference>
<evidence type="ECO:0000256" key="7">
    <source>
        <dbReference type="ARBA" id="ARBA00022839"/>
    </source>
</evidence>
<dbReference type="EMBL" id="BMHI01000007">
    <property type="protein sequence ID" value="GGB44993.1"/>
    <property type="molecule type" value="Genomic_DNA"/>
</dbReference>
<accession>A0A916THX4</accession>
<feature type="binding site" evidence="15">
    <location>
        <begin position="46"/>
        <end position="53"/>
    </location>
    <ligand>
        <name>ATP</name>
        <dbReference type="ChEBI" id="CHEBI:30616"/>
    </ligand>
</feature>
<comment type="caution">
    <text evidence="18">The sequence shown here is derived from an EMBL/GenBank/DDBJ whole genome shotgun (WGS) entry which is preliminary data.</text>
</comment>
<dbReference type="InterPro" id="IPR013986">
    <property type="entry name" value="DExx_box_DNA_helicase_dom_sf"/>
</dbReference>
<dbReference type="Gene3D" id="1.10.486.10">
    <property type="entry name" value="PCRA, domain 4"/>
    <property type="match status" value="1"/>
</dbReference>
<dbReference type="Gene3D" id="3.90.320.10">
    <property type="match status" value="1"/>
</dbReference>
<evidence type="ECO:0000256" key="3">
    <source>
        <dbReference type="ARBA" id="ARBA00022741"/>
    </source>
</evidence>
<sequence length="1046" mass="111355">MSVARDGMSHVLELRRPPDLTASPPVLDDVQQAVRDSTQRASVVIGAPGTGKTTLAVECVVAAVERGIRPDACLLLAPTRLAAAELRDRVTARLQRTSTEPLARTHQALGFGILRQAAALEGEPAPRLLSGPEQDVVLRELLAGHEAGDGIPPGWPEFVHNALPTRGFRNELRDLLMRAVEWGLTAAELAELGRRHEHPEWEAAARVLDEYDQVTALSRPGAFDPAWILSAAADLLETDPDARDRVQRAIRVVVVDDAQELTRAAARLLRLVVAPDTRVVLIGDPDAAVQSFRGADPLMFGALGDHFGAPDRVTLPAGHRQPLAVREVAERVAERIGAVAGAEHRVVASRPGGRVDVALLRSAPQEAAHIAAQLRRAHLLDGLAWSQMAVIVRGQGRAGSLRRALGTAGVPVNSPPTVVPLREEPAVRPFLALLETIGKLLTDDPDPMSPELAADVLTSPLGGADAVAMRRLRRALRAEELGSDGSRSSDELLAASVIGLPWLELLGPVATPALRVAGVIRAGREAAVAPGATAETVLWAMWEASGLAGDWQARALAGGRDGARADSRLDAIVALFSDAAAYVDRLPGAAPLDFLEHIRGQDVPGDRLVAAAPDDATVALLTPQAAAGREWEFVVVAGVQEGVWPDLRLRGSLLGSERLVDVLASRGDSWRAAQTAVRYDETRQFLVAVTRATERLLVTAVRNEDEQPSAYLDVVDPLDLTDDPDKLRDFTEVARPTTLPAVVAELRRELAVGDDEARGQAAAQLATLAGAGVRGADPAQWWALRELSDDRPLRAPDQLVQVSPSRVESFGTCSLNWLLTTAGGDGPDVGAAALGTLVHEVAQEFADDDPEAMAAALDERWPRLGLGDTWVSAQKRVTAHQMLERLTGYLDEAKAQGWRPVGVEIDFSVLVGRARLTGRVDRIEQRADEIRIIDLKTGSSKPPAADLPTNPQLGAYQVAVAEGGFEASTVSGGAALVQIGKAGGKRAATQVQAPLAEQEDPQWAYDLLAETADGMSGATFTAEINKRCRTCPVINSCPLHSEGGRL</sequence>
<evidence type="ECO:0000256" key="9">
    <source>
        <dbReference type="ARBA" id="ARBA00023125"/>
    </source>
</evidence>
<keyword evidence="19" id="KW-1185">Reference proteome</keyword>
<dbReference type="SUPFAM" id="SSF52980">
    <property type="entry name" value="Restriction endonuclease-like"/>
    <property type="match status" value="1"/>
</dbReference>
<dbReference type="PANTHER" id="PTHR11070">
    <property type="entry name" value="UVRD / RECB / PCRA DNA HELICASE FAMILY MEMBER"/>
    <property type="match status" value="1"/>
</dbReference>
<dbReference type="InterPro" id="IPR027417">
    <property type="entry name" value="P-loop_NTPase"/>
</dbReference>
<keyword evidence="10" id="KW-0234">DNA repair</keyword>
<evidence type="ECO:0000256" key="8">
    <source>
        <dbReference type="ARBA" id="ARBA00022840"/>
    </source>
</evidence>
<evidence type="ECO:0000259" key="16">
    <source>
        <dbReference type="PROSITE" id="PS51198"/>
    </source>
</evidence>
<reference evidence="18" key="1">
    <citation type="journal article" date="2014" name="Int. J. Syst. Evol. Microbiol.">
        <title>Complete genome sequence of Corynebacterium casei LMG S-19264T (=DSM 44701T), isolated from a smear-ripened cheese.</title>
        <authorList>
            <consortium name="US DOE Joint Genome Institute (JGI-PGF)"/>
            <person name="Walter F."/>
            <person name="Albersmeier A."/>
            <person name="Kalinowski J."/>
            <person name="Ruckert C."/>
        </authorList>
    </citation>
    <scope>NUCLEOTIDE SEQUENCE</scope>
    <source>
        <strain evidence="18">CGMCC 1.15085</strain>
    </source>
</reference>
<dbReference type="GO" id="GO:0000725">
    <property type="term" value="P:recombinational repair"/>
    <property type="evidence" value="ECO:0007669"/>
    <property type="project" value="TreeGrafter"/>
</dbReference>
<dbReference type="Pfam" id="PF12705">
    <property type="entry name" value="PDDEXK_1"/>
    <property type="match status" value="1"/>
</dbReference>
<dbReference type="GO" id="GO:0005524">
    <property type="term" value="F:ATP binding"/>
    <property type="evidence" value="ECO:0007669"/>
    <property type="project" value="UniProtKB-UniRule"/>
</dbReference>
<dbReference type="Pfam" id="PF00580">
    <property type="entry name" value="UvrD-helicase"/>
    <property type="match status" value="1"/>
</dbReference>
<dbReference type="EC" id="5.6.2.4" evidence="13"/>
<evidence type="ECO:0000256" key="11">
    <source>
        <dbReference type="ARBA" id="ARBA00023235"/>
    </source>
</evidence>
<evidence type="ECO:0000256" key="13">
    <source>
        <dbReference type="ARBA" id="ARBA00034808"/>
    </source>
</evidence>
<name>A0A916THX4_9MICO</name>
<feature type="domain" description="UvrD-like helicase ATP-binding" evidence="16">
    <location>
        <begin position="25"/>
        <end position="322"/>
    </location>
</feature>
<dbReference type="Proteomes" id="UP000636793">
    <property type="component" value="Unassembled WGS sequence"/>
</dbReference>
<gene>
    <name evidence="18" type="ORF">GCM10011492_40120</name>
</gene>
<keyword evidence="7" id="KW-0269">Exonuclease</keyword>
<organism evidence="18 19">
    <name type="scientific">Flexivirga endophytica</name>
    <dbReference type="NCBI Taxonomy" id="1849103"/>
    <lineage>
        <taxon>Bacteria</taxon>
        <taxon>Bacillati</taxon>
        <taxon>Actinomycetota</taxon>
        <taxon>Actinomycetes</taxon>
        <taxon>Micrococcales</taxon>
        <taxon>Dermacoccaceae</taxon>
        <taxon>Flexivirga</taxon>
    </lineage>
</organism>
<protein>
    <recommendedName>
        <fullName evidence="13">DNA 3'-5' helicase</fullName>
        <ecNumber evidence="13">5.6.2.4</ecNumber>
    </recommendedName>
</protein>
<evidence type="ECO:0000256" key="6">
    <source>
        <dbReference type="ARBA" id="ARBA00022806"/>
    </source>
</evidence>
<feature type="domain" description="UvrD-like helicase C-terminal" evidence="17">
    <location>
        <begin position="323"/>
        <end position="628"/>
    </location>
</feature>
<keyword evidence="3 15" id="KW-0547">Nucleotide-binding</keyword>
<dbReference type="SUPFAM" id="SSF52540">
    <property type="entry name" value="P-loop containing nucleoside triphosphate hydrolases"/>
    <property type="match status" value="1"/>
</dbReference>
<evidence type="ECO:0000256" key="1">
    <source>
        <dbReference type="ARBA" id="ARBA00009922"/>
    </source>
</evidence>
<evidence type="ECO:0000256" key="2">
    <source>
        <dbReference type="ARBA" id="ARBA00022722"/>
    </source>
</evidence>
<proteinExistence type="inferred from homology"/>
<comment type="similarity">
    <text evidence="1">Belongs to the helicase family. UvrD subfamily.</text>
</comment>
<dbReference type="AlphaFoldDB" id="A0A916THX4"/>
<dbReference type="InterPro" id="IPR038726">
    <property type="entry name" value="PDDEXK_AddAB-type"/>
</dbReference>
<keyword evidence="2" id="KW-0540">Nuclease</keyword>
<keyword evidence="5 15" id="KW-0378">Hydrolase</keyword>
<evidence type="ECO:0000313" key="18">
    <source>
        <dbReference type="EMBL" id="GGB44993.1"/>
    </source>
</evidence>
<keyword evidence="9" id="KW-0238">DNA-binding</keyword>
<evidence type="ECO:0000259" key="17">
    <source>
        <dbReference type="PROSITE" id="PS51217"/>
    </source>
</evidence>
<keyword evidence="8 15" id="KW-0067">ATP-binding</keyword>
<reference evidence="18" key="2">
    <citation type="submission" date="2020-09" db="EMBL/GenBank/DDBJ databases">
        <authorList>
            <person name="Sun Q."/>
            <person name="Zhou Y."/>
        </authorList>
    </citation>
    <scope>NUCLEOTIDE SEQUENCE</scope>
    <source>
        <strain evidence="18">CGMCC 1.15085</strain>
    </source>
</reference>
<dbReference type="InterPro" id="IPR011604">
    <property type="entry name" value="PDDEXK-like_dom_sf"/>
</dbReference>
<dbReference type="InterPro" id="IPR011335">
    <property type="entry name" value="Restrct_endonuc-II-like"/>
</dbReference>
<comment type="catalytic activity">
    <reaction evidence="14">
        <text>ATP + H2O = ADP + phosphate + H(+)</text>
        <dbReference type="Rhea" id="RHEA:13065"/>
        <dbReference type="ChEBI" id="CHEBI:15377"/>
        <dbReference type="ChEBI" id="CHEBI:15378"/>
        <dbReference type="ChEBI" id="CHEBI:30616"/>
        <dbReference type="ChEBI" id="CHEBI:43474"/>
        <dbReference type="ChEBI" id="CHEBI:456216"/>
        <dbReference type="EC" id="5.6.2.4"/>
    </reaction>
</comment>
<evidence type="ECO:0000313" key="19">
    <source>
        <dbReference type="Proteomes" id="UP000636793"/>
    </source>
</evidence>